<dbReference type="AlphaFoldDB" id="A0A5K7XH17"/>
<dbReference type="InterPro" id="IPR010982">
    <property type="entry name" value="Lambda_DNA-bd_dom_sf"/>
</dbReference>
<organism evidence="2 3">
    <name type="scientific">Lacipirellula parvula</name>
    <dbReference type="NCBI Taxonomy" id="2650471"/>
    <lineage>
        <taxon>Bacteria</taxon>
        <taxon>Pseudomonadati</taxon>
        <taxon>Planctomycetota</taxon>
        <taxon>Planctomycetia</taxon>
        <taxon>Pirellulales</taxon>
        <taxon>Lacipirellulaceae</taxon>
        <taxon>Lacipirellula</taxon>
    </lineage>
</organism>
<gene>
    <name evidence="2" type="ORF">PLANPX_5806</name>
</gene>
<evidence type="ECO:0000259" key="1">
    <source>
        <dbReference type="PROSITE" id="PS50943"/>
    </source>
</evidence>
<dbReference type="Proteomes" id="UP000326837">
    <property type="component" value="Chromosome"/>
</dbReference>
<protein>
    <recommendedName>
        <fullName evidence="1">HTH cro/C1-type domain-containing protein</fullName>
    </recommendedName>
</protein>
<evidence type="ECO:0000313" key="3">
    <source>
        <dbReference type="Proteomes" id="UP000326837"/>
    </source>
</evidence>
<accession>A0A5K7XH17</accession>
<dbReference type="RefSeq" id="WP_152101406.1">
    <property type="nucleotide sequence ID" value="NZ_AP021861.1"/>
</dbReference>
<name>A0A5K7XH17_9BACT</name>
<dbReference type="SUPFAM" id="SSF47413">
    <property type="entry name" value="lambda repressor-like DNA-binding domains"/>
    <property type="match status" value="1"/>
</dbReference>
<feature type="domain" description="HTH cro/C1-type" evidence="1">
    <location>
        <begin position="22"/>
        <end position="76"/>
    </location>
</feature>
<dbReference type="PROSITE" id="PS50943">
    <property type="entry name" value="HTH_CROC1"/>
    <property type="match status" value="1"/>
</dbReference>
<dbReference type="Gene3D" id="1.10.260.40">
    <property type="entry name" value="lambda repressor-like DNA-binding domains"/>
    <property type="match status" value="1"/>
</dbReference>
<proteinExistence type="predicted"/>
<evidence type="ECO:0000313" key="2">
    <source>
        <dbReference type="EMBL" id="BBO36194.1"/>
    </source>
</evidence>
<dbReference type="SMART" id="SM00530">
    <property type="entry name" value="HTH_XRE"/>
    <property type="match status" value="1"/>
</dbReference>
<dbReference type="GO" id="GO:0003677">
    <property type="term" value="F:DNA binding"/>
    <property type="evidence" value="ECO:0007669"/>
    <property type="project" value="InterPro"/>
</dbReference>
<dbReference type="Pfam" id="PF01381">
    <property type="entry name" value="HTH_3"/>
    <property type="match status" value="1"/>
</dbReference>
<keyword evidence="3" id="KW-1185">Reference proteome</keyword>
<reference evidence="3" key="1">
    <citation type="submission" date="2019-10" db="EMBL/GenBank/DDBJ databases">
        <title>Lacipirellula parvula gen. nov., sp. nov., representing a lineage of planctomycetes widespread in freshwater anoxic habitats, and description of the family Lacipirellulaceae.</title>
        <authorList>
            <person name="Dedysh S.N."/>
            <person name="Kulichevskaya I.S."/>
            <person name="Beletsky A.V."/>
            <person name="Rakitin A.L."/>
            <person name="Mardanov A.V."/>
            <person name="Ivanova A.A."/>
            <person name="Saltykova V.X."/>
            <person name="Rijpstra W.I.C."/>
            <person name="Sinninghe Damste J.S."/>
            <person name="Ravin N.V."/>
        </authorList>
    </citation>
    <scope>NUCLEOTIDE SEQUENCE [LARGE SCALE GENOMIC DNA]</scope>
    <source>
        <strain evidence="3">PX69</strain>
    </source>
</reference>
<dbReference type="CDD" id="cd00093">
    <property type="entry name" value="HTH_XRE"/>
    <property type="match status" value="1"/>
</dbReference>
<sequence>MTQAPAIDAAPTPRRTLHGENVRRCMVTQGLTLLQVVEATGLDERTIRSLLRGTTQPHSRTLHKLAAGLGIDADELFVDHREEAARFDRHANPAAVQIVRRHPELFAAWSPADFEEFFSRVAVGGELTEEGALAYAAAANHRRQLMTQVAVILESSESQHLSEIIALLYQRVTTIE</sequence>
<dbReference type="InterPro" id="IPR001387">
    <property type="entry name" value="Cro/C1-type_HTH"/>
</dbReference>
<dbReference type="EMBL" id="AP021861">
    <property type="protein sequence ID" value="BBO36194.1"/>
    <property type="molecule type" value="Genomic_DNA"/>
</dbReference>
<dbReference type="KEGG" id="lpav:PLANPX_5806"/>